<gene>
    <name evidence="2" type="ORF">FNU79_14180</name>
    <name evidence="1" type="ORF">FNU79_18130</name>
</gene>
<evidence type="ECO:0000313" key="3">
    <source>
        <dbReference type="Proteomes" id="UP000316092"/>
    </source>
</evidence>
<evidence type="ECO:0000313" key="1">
    <source>
        <dbReference type="EMBL" id="TSA79288.1"/>
    </source>
</evidence>
<dbReference type="AlphaFoldDB" id="A0A553UPR5"/>
<proteinExistence type="predicted"/>
<comment type="caution">
    <text evidence="2">The sequence shown here is derived from an EMBL/GenBank/DDBJ whole genome shotgun (WGS) entry which is preliminary data.</text>
</comment>
<dbReference type="Proteomes" id="UP000316092">
    <property type="component" value="Unassembled WGS sequence"/>
</dbReference>
<reference evidence="2 3" key="1">
    <citation type="submission" date="2019-07" db="EMBL/GenBank/DDBJ databases">
        <title>Deinococcus detaillus sp. nov., isolated from humus soil in Antarctica.</title>
        <authorList>
            <person name="Zhang K."/>
        </authorList>
    </citation>
    <scope>NUCLEOTIDE SEQUENCE [LARGE SCALE GENOMIC DNA]</scope>
    <source>
        <strain evidence="2 3">H1</strain>
    </source>
</reference>
<organism evidence="2 3">
    <name type="scientific">Deinococcus detaillensis</name>
    <dbReference type="NCBI Taxonomy" id="2592048"/>
    <lineage>
        <taxon>Bacteria</taxon>
        <taxon>Thermotogati</taxon>
        <taxon>Deinococcota</taxon>
        <taxon>Deinococci</taxon>
        <taxon>Deinococcales</taxon>
        <taxon>Deinococcaceae</taxon>
        <taxon>Deinococcus</taxon>
    </lineage>
</organism>
<dbReference type="OrthoDB" id="71150at2"/>
<dbReference type="EMBL" id="VKDB01000046">
    <property type="protein sequence ID" value="TSA79288.1"/>
    <property type="molecule type" value="Genomic_DNA"/>
</dbReference>
<evidence type="ECO:0000313" key="2">
    <source>
        <dbReference type="EMBL" id="TSA82165.1"/>
    </source>
</evidence>
<accession>A0A553UPR5</accession>
<keyword evidence="3" id="KW-1185">Reference proteome</keyword>
<name>A0A553UPR5_9DEIO</name>
<protein>
    <submittedName>
        <fullName evidence="2">Antitoxin</fullName>
    </submittedName>
</protein>
<dbReference type="EMBL" id="VKDB01000018">
    <property type="protein sequence ID" value="TSA82165.1"/>
    <property type="molecule type" value="Genomic_DNA"/>
</dbReference>
<sequence length="74" mass="8347">MSLEQPLLDFLVQYQESHQVRSKSEVVARAIMLLRDQSLEAQYAQALTEWDESGEAEVWDVAVSDGLEGHDAAR</sequence>